<keyword evidence="3" id="KW-1185">Reference proteome</keyword>
<accession>U4KLB5</accession>
<keyword evidence="1" id="KW-0812">Transmembrane</keyword>
<feature type="transmembrane region" description="Helical" evidence="1">
    <location>
        <begin position="12"/>
        <end position="29"/>
    </location>
</feature>
<dbReference type="RefSeq" id="WP_030003590.1">
    <property type="nucleotide sequence ID" value="NC_022538.1"/>
</dbReference>
<dbReference type="KEGG" id="apal:BN85411270"/>
<proteinExistence type="predicted"/>
<name>U4KLB5_ALTPJ</name>
<gene>
    <name evidence="2" type="ORF">BN85411270</name>
</gene>
<dbReference type="Proteomes" id="UP000032740">
    <property type="component" value="Chromosome"/>
</dbReference>
<evidence type="ECO:0000313" key="3">
    <source>
        <dbReference type="Proteomes" id="UP000032740"/>
    </source>
</evidence>
<organism evidence="2 3">
    <name type="scientific">Alteracholeplasma palmae (strain ATCC 49389 / J233)</name>
    <name type="common">Acholeplasma palmae</name>
    <dbReference type="NCBI Taxonomy" id="1318466"/>
    <lineage>
        <taxon>Bacteria</taxon>
        <taxon>Bacillati</taxon>
        <taxon>Mycoplasmatota</taxon>
        <taxon>Mollicutes</taxon>
        <taxon>Acholeplasmatales</taxon>
        <taxon>Acholeplasmataceae</taxon>
        <taxon>Acholeplasma</taxon>
    </lineage>
</organism>
<dbReference type="EMBL" id="FO681347">
    <property type="protein sequence ID" value="CCV64704.1"/>
    <property type="molecule type" value="Genomic_DNA"/>
</dbReference>
<dbReference type="AlphaFoldDB" id="U4KLB5"/>
<reference evidence="2 3" key="1">
    <citation type="journal article" date="2013" name="J. Mol. Microbiol. Biotechnol.">
        <title>Analysis of the Complete Genomes of Acholeplasma brassicae , A. palmae and A. laidlawii and Their Comparison to the Obligate Parasites from ' Candidatus Phytoplasma'.</title>
        <authorList>
            <person name="Kube M."/>
            <person name="Siewert C."/>
            <person name="Migdoll A.M."/>
            <person name="Duduk B."/>
            <person name="Holz S."/>
            <person name="Rabus R."/>
            <person name="Seemuller E."/>
            <person name="Mitrovic J."/>
            <person name="Muller I."/>
            <person name="Buttner C."/>
            <person name="Reinhardt R."/>
        </authorList>
    </citation>
    <scope>NUCLEOTIDE SEQUENCE [LARGE SCALE GENOMIC DNA]</scope>
    <source>
        <strain evidence="2 3">J233</strain>
    </source>
</reference>
<keyword evidence="1" id="KW-1133">Transmembrane helix</keyword>
<keyword evidence="1" id="KW-0472">Membrane</keyword>
<protein>
    <recommendedName>
        <fullName evidence="4">DUF4760 domain-containing protein</fullName>
    </recommendedName>
</protein>
<evidence type="ECO:0000313" key="2">
    <source>
        <dbReference type="EMBL" id="CCV64704.1"/>
    </source>
</evidence>
<evidence type="ECO:0008006" key="4">
    <source>
        <dbReference type="Google" id="ProtNLM"/>
    </source>
</evidence>
<dbReference type="HOGENOM" id="CLU_1387656_0_0_14"/>
<sequence length="196" mass="23622">MEEFLREWGSLLLSSLIFIWTILSFFILYKQNKKIAYLSNKLEKNKHISNTQFDIEIAIYKEISSQLFKTYLDVYALYPQGIYNEDNDIDKRINNRKELYRKAANSFGVYQDLIRSYEPFINEKIFIQFTDIANEMKDQIVMYPDYRIREDAESFMRDSGHKLIYSFKKTKEISKKRDDLMKSIRKHLEDLKSKTI</sequence>
<evidence type="ECO:0000256" key="1">
    <source>
        <dbReference type="SAM" id="Phobius"/>
    </source>
</evidence>